<evidence type="ECO:0000313" key="3">
    <source>
        <dbReference type="EMBL" id="NNJ27954.1"/>
    </source>
</evidence>
<feature type="region of interest" description="Disordered" evidence="1">
    <location>
        <begin position="234"/>
        <end position="257"/>
    </location>
</feature>
<proteinExistence type="predicted"/>
<dbReference type="EMBL" id="WTPX01000241">
    <property type="protein sequence ID" value="NNJ27954.1"/>
    <property type="molecule type" value="Genomic_DNA"/>
</dbReference>
<feature type="compositionally biased region" description="Low complexity" evidence="1">
    <location>
        <begin position="619"/>
        <end position="635"/>
    </location>
</feature>
<keyword evidence="2" id="KW-1133">Transmembrane helix</keyword>
<keyword evidence="4" id="KW-1185">Reference proteome</keyword>
<feature type="transmembrane region" description="Helical" evidence="2">
    <location>
        <begin position="12"/>
        <end position="30"/>
    </location>
</feature>
<feature type="region of interest" description="Disordered" evidence="1">
    <location>
        <begin position="313"/>
        <end position="337"/>
    </location>
</feature>
<keyword evidence="2" id="KW-0812">Transmembrane</keyword>
<keyword evidence="2" id="KW-0472">Membrane</keyword>
<feature type="compositionally biased region" description="Acidic residues" evidence="1">
    <location>
        <begin position="585"/>
        <end position="595"/>
    </location>
</feature>
<evidence type="ECO:0000256" key="1">
    <source>
        <dbReference type="SAM" id="MobiDB-lite"/>
    </source>
</evidence>
<feature type="compositionally biased region" description="Low complexity" evidence="1">
    <location>
        <begin position="440"/>
        <end position="450"/>
    </location>
</feature>
<protein>
    <submittedName>
        <fullName evidence="3">Uncharacterized protein</fullName>
    </submittedName>
</protein>
<name>A0ABX1VIK3_9PLAN</name>
<feature type="region of interest" description="Disordered" evidence="1">
    <location>
        <begin position="412"/>
        <end position="489"/>
    </location>
</feature>
<dbReference type="RefSeq" id="WP_174977623.1">
    <property type="nucleotide sequence ID" value="NZ_WTPX01000241.1"/>
</dbReference>
<evidence type="ECO:0000256" key="2">
    <source>
        <dbReference type="SAM" id="Phobius"/>
    </source>
</evidence>
<comment type="caution">
    <text evidence="3">The sequence shown here is derived from an EMBL/GenBank/DDBJ whole genome shotgun (WGS) entry which is preliminary data.</text>
</comment>
<feature type="compositionally biased region" description="Low complexity" evidence="1">
    <location>
        <begin position="540"/>
        <end position="549"/>
    </location>
</feature>
<evidence type="ECO:0000313" key="4">
    <source>
        <dbReference type="Proteomes" id="UP000609651"/>
    </source>
</evidence>
<accession>A0ABX1VIK3</accession>
<organism evidence="3 4">
    <name type="scientific">Alienimonas chondri</name>
    <dbReference type="NCBI Taxonomy" id="2681879"/>
    <lineage>
        <taxon>Bacteria</taxon>
        <taxon>Pseudomonadati</taxon>
        <taxon>Planctomycetota</taxon>
        <taxon>Planctomycetia</taxon>
        <taxon>Planctomycetales</taxon>
        <taxon>Planctomycetaceae</taxon>
        <taxon>Alienimonas</taxon>
    </lineage>
</organism>
<sequence length="654" mass="68083">MDKLQPLITHRFWIALGLTICLALGAWWMGTGALSEQISADEAKVEGTIVSEATMKPNPDWIEEAEQERLIREQELRDAAMTLATTQEDLRTWPESYQQYVEGVEYFKPIAGGGPEGRKGREQYRFVYEPQIEQLRESLRPYDFETQTGVMSVPEGVLPTFDTSTWQSNPPLSMTVWSAQEDIWLMRELLKQLNLVNAGANTILKAPLKEIQSFKLRGGAGLEEPEGVAAAGAMSGGYESENSMTSPMGMESSGMDGYDAELGAGGAGGGGAIDKDLLFTLDDEIGPEDGLDQDASLIAPALAPAEADAAAGSGIGSVDGNSTYSGESSSPGFSDYDDFGSGGVGAGKKEYVSPGGGMRYITSKPEVPYRTRAFRMQLVVDHRHLTDVLANLSNSAWPVEIVRVHLAEGAKPVGPRAAGARGPARRGMEEGGSPFGGGSSSPFRGGSSSPFGGGPSGRPSRGLGLRSSGGLGGAGLRSPRFGGPTNRPAANPNDPYLVAMADPYLATVVIGGVMTIYKPRTEEELALGALQEEMEAGAAPLADPLDPTTSVPEDETTALPADASPAEETFEDAGVIDPLAPNVDPDGDAAMEDAADLGLETGIGGGDEFEINLTPPPGAGAAPPGASPETATPPAGDAPLDAEPDAEPVAEGAG</sequence>
<reference evidence="3 4" key="1">
    <citation type="journal article" date="2020" name="Syst. Appl. Microbiol.">
        <title>Alienimonas chondri sp. nov., a novel planctomycete isolated from the biofilm of the red alga Chondrus crispus.</title>
        <authorList>
            <person name="Vitorino I."/>
            <person name="Albuquerque L."/>
            <person name="Wiegand S."/>
            <person name="Kallscheuer N."/>
            <person name="da Costa M.S."/>
            <person name="Lobo-da-Cunha A."/>
            <person name="Jogler C."/>
            <person name="Lage O.M."/>
        </authorList>
    </citation>
    <scope>NUCLEOTIDE SEQUENCE [LARGE SCALE GENOMIC DNA]</scope>
    <source>
        <strain evidence="3 4">LzC2</strain>
    </source>
</reference>
<dbReference type="Proteomes" id="UP000609651">
    <property type="component" value="Unassembled WGS sequence"/>
</dbReference>
<feature type="compositionally biased region" description="Low complexity" evidence="1">
    <location>
        <begin position="457"/>
        <end position="466"/>
    </location>
</feature>
<gene>
    <name evidence="3" type="ORF">LzC2_40650</name>
</gene>
<feature type="region of interest" description="Disordered" evidence="1">
    <location>
        <begin position="540"/>
        <end position="654"/>
    </location>
</feature>